<dbReference type="InterPro" id="IPR028277">
    <property type="entry name" value="Lsm_C"/>
</dbReference>
<dbReference type="SMR" id="A0A832WEH4"/>
<dbReference type="Proteomes" id="UP000651120">
    <property type="component" value="Unassembled WGS sequence"/>
</dbReference>
<dbReference type="SUPFAM" id="SSF50182">
    <property type="entry name" value="Sm-like ribonucleoproteins"/>
    <property type="match status" value="1"/>
</dbReference>
<dbReference type="AlphaFoldDB" id="A0A832WEH4"/>
<evidence type="ECO:0000313" key="2">
    <source>
        <dbReference type="EMBL" id="HII46481.1"/>
    </source>
</evidence>
<dbReference type="GO" id="GO:0003723">
    <property type="term" value="F:RNA binding"/>
    <property type="evidence" value="ECO:0007669"/>
    <property type="project" value="InterPro"/>
</dbReference>
<dbReference type="OMA" id="MYRYIVH"/>
<dbReference type="CDD" id="cd11679">
    <property type="entry name" value="archaeal_Sm_like"/>
    <property type="match status" value="1"/>
</dbReference>
<dbReference type="Pfam" id="PF14438">
    <property type="entry name" value="SM-ATX"/>
    <property type="match status" value="1"/>
</dbReference>
<sequence>MASTLAEASKRFVAELNNLLGREVQVVLSNGEVYKGVLHAVDNQLNIVLANASNKAGEKFNRVFIMYRYIVHIDSTERRIDMREFAKQAEKIFPGMVKYIEETNVVLIGDKVRVSEIGVEGVGPVAERAKRLFEEFLKRYSLEQ</sequence>
<reference evidence="2" key="1">
    <citation type="journal article" date="2020" name="bioRxiv">
        <title>A rank-normalized archaeal taxonomy based on genome phylogeny resolves widespread incomplete and uneven classifications.</title>
        <authorList>
            <person name="Rinke C."/>
            <person name="Chuvochina M."/>
            <person name="Mussig A.J."/>
            <person name="Chaumeil P.-A."/>
            <person name="Waite D.W."/>
            <person name="Whitman W.B."/>
            <person name="Parks D.H."/>
            <person name="Hugenholtz P."/>
        </authorList>
    </citation>
    <scope>NUCLEOTIDE SEQUENCE</scope>
    <source>
        <strain evidence="2">UBA8839</strain>
    </source>
</reference>
<dbReference type="EMBL" id="DUJP01000015">
    <property type="protein sequence ID" value="HII46481.1"/>
    <property type="molecule type" value="Genomic_DNA"/>
</dbReference>
<dbReference type="Gene3D" id="3.30.310.60">
    <property type="entry name" value="Like-Sm ribonucleoprotein, C-terminal domain"/>
    <property type="match status" value="1"/>
</dbReference>
<comment type="caution">
    <text evidence="2">The sequence shown here is derived from an EMBL/GenBank/DDBJ whole genome shotgun (WGS) entry which is preliminary data.</text>
</comment>
<dbReference type="Gene3D" id="2.30.30.100">
    <property type="match status" value="1"/>
</dbReference>
<accession>A0A832WEH4</accession>
<proteinExistence type="predicted"/>
<gene>
    <name evidence="2" type="ORF">HA333_03225</name>
</gene>
<evidence type="ECO:0000259" key="1">
    <source>
        <dbReference type="PROSITE" id="PS52002"/>
    </source>
</evidence>
<organism evidence="2 3">
    <name type="scientific">Pyrobaculum aerophilum</name>
    <dbReference type="NCBI Taxonomy" id="13773"/>
    <lineage>
        <taxon>Archaea</taxon>
        <taxon>Thermoproteota</taxon>
        <taxon>Thermoprotei</taxon>
        <taxon>Thermoproteales</taxon>
        <taxon>Thermoproteaceae</taxon>
        <taxon>Pyrobaculum</taxon>
    </lineage>
</organism>
<dbReference type="InterPro" id="IPR001163">
    <property type="entry name" value="Sm_dom_euk/arc"/>
</dbReference>
<feature type="domain" description="Sm" evidence="1">
    <location>
        <begin position="11"/>
        <end position="79"/>
    </location>
</feature>
<dbReference type="InterPro" id="IPR047575">
    <property type="entry name" value="Sm"/>
</dbReference>
<dbReference type="InterPro" id="IPR025852">
    <property type="entry name" value="SM_dom_ATX"/>
</dbReference>
<dbReference type="SMART" id="SM00651">
    <property type="entry name" value="Sm"/>
    <property type="match status" value="1"/>
</dbReference>
<dbReference type="RefSeq" id="WP_011008432.1">
    <property type="nucleotide sequence ID" value="NZ_DAIOPL010000036.1"/>
</dbReference>
<name>A0A832WEH4_9CREN</name>
<dbReference type="InterPro" id="IPR010920">
    <property type="entry name" value="LSM_dom_sf"/>
</dbReference>
<dbReference type="PROSITE" id="PS52002">
    <property type="entry name" value="SM"/>
    <property type="match status" value="1"/>
</dbReference>
<dbReference type="InterPro" id="IPR037156">
    <property type="entry name" value="Lsm_C_sf"/>
</dbReference>
<dbReference type="Pfam" id="PF14894">
    <property type="entry name" value="Lsm_C"/>
    <property type="match status" value="1"/>
</dbReference>
<evidence type="ECO:0000313" key="3">
    <source>
        <dbReference type="Proteomes" id="UP000651120"/>
    </source>
</evidence>
<protein>
    <submittedName>
        <fullName evidence="2">Lsm family RNA-binding protein</fullName>
    </submittedName>
</protein>
<dbReference type="GeneID" id="1464295"/>